<dbReference type="NCBIfam" id="TIGR01930">
    <property type="entry name" value="AcCoA-C-Actrans"/>
    <property type="match status" value="1"/>
</dbReference>
<evidence type="ECO:0000256" key="6">
    <source>
        <dbReference type="RuleBase" id="RU003557"/>
    </source>
</evidence>
<evidence type="ECO:0000256" key="2">
    <source>
        <dbReference type="ARBA" id="ARBA00022490"/>
    </source>
</evidence>
<evidence type="ECO:0000256" key="4">
    <source>
        <dbReference type="ARBA" id="ARBA00023098"/>
    </source>
</evidence>
<dbReference type="FunFam" id="3.40.47.10:FF:000011">
    <property type="entry name" value="3-ketoacyl-CoA thiolase"/>
    <property type="match status" value="1"/>
</dbReference>
<evidence type="ECO:0000256" key="3">
    <source>
        <dbReference type="ARBA" id="ARBA00022679"/>
    </source>
</evidence>
<name>A0A2Z4FG42_9DELT</name>
<keyword evidence="8" id="KW-1185">Reference proteome</keyword>
<keyword evidence="4" id="KW-0443">Lipid metabolism</keyword>
<dbReference type="KEGG" id="bsed:DN745_00530"/>
<dbReference type="InterPro" id="IPR020616">
    <property type="entry name" value="Thiolase_N"/>
</dbReference>
<evidence type="ECO:0000256" key="5">
    <source>
        <dbReference type="ARBA" id="ARBA00023315"/>
    </source>
</evidence>
<dbReference type="AlphaFoldDB" id="A0A2Z4FG42"/>
<dbReference type="RefSeq" id="WP_111331149.1">
    <property type="nucleotide sequence ID" value="NZ_CP030032.1"/>
</dbReference>
<keyword evidence="5 6" id="KW-0012">Acyltransferase</keyword>
<dbReference type="GO" id="GO:0005829">
    <property type="term" value="C:cytosol"/>
    <property type="evidence" value="ECO:0007669"/>
    <property type="project" value="TreeGrafter"/>
</dbReference>
<accession>A0A2Z4FG42</accession>
<dbReference type="CDD" id="cd00751">
    <property type="entry name" value="thiolase"/>
    <property type="match status" value="1"/>
</dbReference>
<dbReference type="GO" id="GO:0016747">
    <property type="term" value="F:acyltransferase activity, transferring groups other than amino-acyl groups"/>
    <property type="evidence" value="ECO:0007669"/>
    <property type="project" value="InterPro"/>
</dbReference>
<organism evidence="7 8">
    <name type="scientific">Bradymonas sediminis</name>
    <dbReference type="NCBI Taxonomy" id="1548548"/>
    <lineage>
        <taxon>Bacteria</taxon>
        <taxon>Deltaproteobacteria</taxon>
        <taxon>Bradymonadales</taxon>
        <taxon>Bradymonadaceae</taxon>
        <taxon>Bradymonas</taxon>
    </lineage>
</organism>
<dbReference type="Pfam" id="PF02803">
    <property type="entry name" value="Thiolase_C"/>
    <property type="match status" value="1"/>
</dbReference>
<keyword evidence="3 6" id="KW-0808">Transferase</keyword>
<dbReference type="EMBL" id="CP030032">
    <property type="protein sequence ID" value="AWV87891.1"/>
    <property type="molecule type" value="Genomic_DNA"/>
</dbReference>
<keyword evidence="2" id="KW-0963">Cytoplasm</keyword>
<proteinExistence type="inferred from homology"/>
<dbReference type="PIRSF" id="PIRSF000429">
    <property type="entry name" value="Ac-CoA_Ac_transf"/>
    <property type="match status" value="1"/>
</dbReference>
<gene>
    <name evidence="7" type="ORF">DN745_00530</name>
</gene>
<dbReference type="Gene3D" id="3.40.47.10">
    <property type="match status" value="1"/>
</dbReference>
<evidence type="ECO:0000313" key="8">
    <source>
        <dbReference type="Proteomes" id="UP000249799"/>
    </source>
</evidence>
<protein>
    <submittedName>
        <fullName evidence="7">Acetyl-CoA C-acyltransferase</fullName>
    </submittedName>
</protein>
<sequence length="443" mass="47012">MVSKSVSKSKKATQSPLGGDDRIAIVAGARTPFAKAWTDYKHLNEADLGRAAVTELVNRSEIDPALIDEVIMGCVSAPMNGPNVAREIVLRSPLPNHIAAYTVQMYCASSAQATVNACGDILSGAADIVIAGGVESMSAAQARVSLPLTHALNQASKAGSPAGILRAFDGVGARDFLPDVPAITEPTTEIRMGDSAEVMAKKYGISRRAQDEYTELTHHRTAAAYEAGHFSEVITVHTGEKLENVISRDNMVRGNTTVEKMAKLRPVFDRKHGTITAANASPLTDGASAVLLMRESRARELGLEPIAYIRAHASTGVDLFKMPMLMGPTLATPIALERAGLTLKDIDLVEMHEAFAAQVLANIKVWGSEKLCKEAGLDKAIGEVDMDTFNINGGSIPIGHPFGATGARMVMQLASQMQREDVNTGLLTLCAAGGLGLTMILER</sequence>
<evidence type="ECO:0000313" key="7">
    <source>
        <dbReference type="EMBL" id="AWV87891.1"/>
    </source>
</evidence>
<comment type="similarity">
    <text evidence="1 6">Belongs to the thiolase-like superfamily. Thiolase family.</text>
</comment>
<dbReference type="GO" id="GO:0006629">
    <property type="term" value="P:lipid metabolic process"/>
    <property type="evidence" value="ECO:0007669"/>
    <property type="project" value="UniProtKB-KW"/>
</dbReference>
<evidence type="ECO:0000256" key="1">
    <source>
        <dbReference type="ARBA" id="ARBA00010982"/>
    </source>
</evidence>
<dbReference type="Pfam" id="PF00108">
    <property type="entry name" value="Thiolase_N"/>
    <property type="match status" value="1"/>
</dbReference>
<dbReference type="InterPro" id="IPR020617">
    <property type="entry name" value="Thiolase_C"/>
</dbReference>
<dbReference type="InterPro" id="IPR016039">
    <property type="entry name" value="Thiolase-like"/>
</dbReference>
<reference evidence="7 8" key="1">
    <citation type="submission" date="2018-06" db="EMBL/GenBank/DDBJ databases">
        <title>Lujinxingia sediminis gen. nov. sp. nov., a new facultative anaerobic member of the class Deltaproteobacteria, and proposal of Lujinxingaceae fam. nov.</title>
        <authorList>
            <person name="Guo L.-Y."/>
            <person name="Li C.-M."/>
            <person name="Wang S."/>
            <person name="Du Z.-J."/>
        </authorList>
    </citation>
    <scope>NUCLEOTIDE SEQUENCE [LARGE SCALE GENOMIC DNA]</scope>
    <source>
        <strain evidence="7 8">FA350</strain>
    </source>
</reference>
<dbReference type="InterPro" id="IPR002155">
    <property type="entry name" value="Thiolase"/>
</dbReference>
<dbReference type="PANTHER" id="PTHR18919:SF107">
    <property type="entry name" value="ACETYL-COA ACETYLTRANSFERASE, CYTOSOLIC"/>
    <property type="match status" value="1"/>
</dbReference>
<dbReference type="SUPFAM" id="SSF53901">
    <property type="entry name" value="Thiolase-like"/>
    <property type="match status" value="2"/>
</dbReference>
<dbReference type="PANTHER" id="PTHR18919">
    <property type="entry name" value="ACETYL-COA C-ACYLTRANSFERASE"/>
    <property type="match status" value="1"/>
</dbReference>
<dbReference type="OrthoDB" id="4565318at2"/>
<dbReference type="Proteomes" id="UP000249799">
    <property type="component" value="Chromosome"/>
</dbReference>